<sequence>MDILNTIIILFSTPLILLLLTFSFLTLRIFSGKSLNNPEYPPVRGTAFSLLIHINDSYDYLTTIAAKDSTFRILLPSPKSFIYTTEPRNIEHVLKTSFNKYSKGENSREIMADLFGKGILLSDGEEWRHQKKLASFEFSTRVLRDFSCCVFRRNAAKLVRVVSGFEGRVFDMQALLMKCTLDSIFEVGFGVELNCLDSEGSSSEEAAQFSKAFDALNALVYRRFVDPIWKLKRFLHISSEACLRKEAKVVDDFVKKLIVTKRKLLALKGDLNNGKEDILSRFLMESEKDPEKMNDKYLRDVVLNFMIAGKDTSAGTLSWFFYMLCKHPLVQEKVEQEIRDVFSGKLDGVANISNIDDLIENISDATLEKMHYLHATLTETLRLYPAVPVDGRCADVEDILSNGFKVKKGDEVFYAAYAMGRMPYIWGEDAEEFRPERWLNNGVFQPESPFKFVAFHAGPRICLGKDFAYRQMKIISIALVYFFRFKLADETRNLTYKTSLTLHIAGELPLCAILRKIL</sequence>
<dbReference type="EMBL" id="BTGU01000043">
    <property type="protein sequence ID" value="GMN52708.1"/>
    <property type="molecule type" value="Genomic_DNA"/>
</dbReference>
<dbReference type="GO" id="GO:0005506">
    <property type="term" value="F:iron ion binding"/>
    <property type="evidence" value="ECO:0007669"/>
    <property type="project" value="InterPro"/>
</dbReference>
<dbReference type="PROSITE" id="PS00086">
    <property type="entry name" value="CYTOCHROME_P450"/>
    <property type="match status" value="1"/>
</dbReference>
<keyword evidence="5 9" id="KW-0560">Oxidoreductase</keyword>
<evidence type="ECO:0000256" key="2">
    <source>
        <dbReference type="ARBA" id="ARBA00010617"/>
    </source>
</evidence>
<organism evidence="11 12">
    <name type="scientific">Ficus carica</name>
    <name type="common">Common fig</name>
    <dbReference type="NCBI Taxonomy" id="3494"/>
    <lineage>
        <taxon>Eukaryota</taxon>
        <taxon>Viridiplantae</taxon>
        <taxon>Streptophyta</taxon>
        <taxon>Embryophyta</taxon>
        <taxon>Tracheophyta</taxon>
        <taxon>Spermatophyta</taxon>
        <taxon>Magnoliopsida</taxon>
        <taxon>eudicotyledons</taxon>
        <taxon>Gunneridae</taxon>
        <taxon>Pentapetalae</taxon>
        <taxon>rosids</taxon>
        <taxon>fabids</taxon>
        <taxon>Rosales</taxon>
        <taxon>Moraceae</taxon>
        <taxon>Ficeae</taxon>
        <taxon>Ficus</taxon>
    </lineage>
</organism>
<evidence type="ECO:0008006" key="13">
    <source>
        <dbReference type="Google" id="ProtNLM"/>
    </source>
</evidence>
<evidence type="ECO:0000256" key="9">
    <source>
        <dbReference type="RuleBase" id="RU000461"/>
    </source>
</evidence>
<keyword evidence="12" id="KW-1185">Reference proteome</keyword>
<feature type="transmembrane region" description="Helical" evidence="10">
    <location>
        <begin position="6"/>
        <end position="27"/>
    </location>
</feature>
<evidence type="ECO:0000256" key="3">
    <source>
        <dbReference type="ARBA" id="ARBA00022617"/>
    </source>
</evidence>
<dbReference type="InterPro" id="IPR017972">
    <property type="entry name" value="Cyt_P450_CS"/>
</dbReference>
<keyword evidence="10" id="KW-0472">Membrane</keyword>
<name>A0AA88AT14_FICCA</name>
<dbReference type="GO" id="GO:0006629">
    <property type="term" value="P:lipid metabolic process"/>
    <property type="evidence" value="ECO:0007669"/>
    <property type="project" value="UniProtKB-ARBA"/>
</dbReference>
<keyword evidence="10" id="KW-1133">Transmembrane helix</keyword>
<dbReference type="PRINTS" id="PR00463">
    <property type="entry name" value="EP450I"/>
</dbReference>
<evidence type="ECO:0000313" key="11">
    <source>
        <dbReference type="EMBL" id="GMN52708.1"/>
    </source>
</evidence>
<proteinExistence type="inferred from homology"/>
<evidence type="ECO:0000256" key="4">
    <source>
        <dbReference type="ARBA" id="ARBA00022723"/>
    </source>
</evidence>
<dbReference type="SUPFAM" id="SSF48264">
    <property type="entry name" value="Cytochrome P450"/>
    <property type="match status" value="1"/>
</dbReference>
<evidence type="ECO:0000256" key="6">
    <source>
        <dbReference type="ARBA" id="ARBA00023004"/>
    </source>
</evidence>
<reference evidence="11" key="1">
    <citation type="submission" date="2023-07" db="EMBL/GenBank/DDBJ databases">
        <title>draft genome sequence of fig (Ficus carica).</title>
        <authorList>
            <person name="Takahashi T."/>
            <person name="Nishimura K."/>
        </authorList>
    </citation>
    <scope>NUCLEOTIDE SEQUENCE</scope>
</reference>
<dbReference type="InterPro" id="IPR036396">
    <property type="entry name" value="Cyt_P450_sf"/>
</dbReference>
<dbReference type="Proteomes" id="UP001187192">
    <property type="component" value="Unassembled WGS sequence"/>
</dbReference>
<dbReference type="GO" id="GO:0020037">
    <property type="term" value="F:heme binding"/>
    <property type="evidence" value="ECO:0007669"/>
    <property type="project" value="InterPro"/>
</dbReference>
<comment type="caution">
    <text evidence="11">The sequence shown here is derived from an EMBL/GenBank/DDBJ whole genome shotgun (WGS) entry which is preliminary data.</text>
</comment>
<dbReference type="GO" id="GO:0004497">
    <property type="term" value="F:monooxygenase activity"/>
    <property type="evidence" value="ECO:0007669"/>
    <property type="project" value="UniProtKB-KW"/>
</dbReference>
<dbReference type="InterPro" id="IPR002401">
    <property type="entry name" value="Cyt_P450_E_grp-I"/>
</dbReference>
<evidence type="ECO:0000256" key="8">
    <source>
        <dbReference type="PIRSR" id="PIRSR602401-1"/>
    </source>
</evidence>
<keyword evidence="10" id="KW-0812">Transmembrane</keyword>
<dbReference type="InterPro" id="IPR001128">
    <property type="entry name" value="Cyt_P450"/>
</dbReference>
<dbReference type="PRINTS" id="PR00385">
    <property type="entry name" value="P450"/>
</dbReference>
<keyword evidence="6 8" id="KW-0408">Iron</keyword>
<evidence type="ECO:0000313" key="12">
    <source>
        <dbReference type="Proteomes" id="UP001187192"/>
    </source>
</evidence>
<evidence type="ECO:0000256" key="7">
    <source>
        <dbReference type="ARBA" id="ARBA00023033"/>
    </source>
</evidence>
<accession>A0AA88AT14</accession>
<evidence type="ECO:0000256" key="10">
    <source>
        <dbReference type="SAM" id="Phobius"/>
    </source>
</evidence>
<dbReference type="AlphaFoldDB" id="A0AA88AT14"/>
<dbReference type="PANTHER" id="PTHR24296">
    <property type="entry name" value="CYTOCHROME P450"/>
    <property type="match status" value="1"/>
</dbReference>
<protein>
    <recommendedName>
        <fullName evidence="13">Cytochrome P450</fullName>
    </recommendedName>
</protein>
<gene>
    <name evidence="11" type="ORF">TIFTF001_021856</name>
</gene>
<dbReference type="Pfam" id="PF00067">
    <property type="entry name" value="p450"/>
    <property type="match status" value="1"/>
</dbReference>
<dbReference type="GO" id="GO:0016705">
    <property type="term" value="F:oxidoreductase activity, acting on paired donors, with incorporation or reduction of molecular oxygen"/>
    <property type="evidence" value="ECO:0007669"/>
    <property type="project" value="InterPro"/>
</dbReference>
<evidence type="ECO:0000256" key="1">
    <source>
        <dbReference type="ARBA" id="ARBA00001971"/>
    </source>
</evidence>
<keyword evidence="3 8" id="KW-0349">Heme</keyword>
<keyword evidence="4 8" id="KW-0479">Metal-binding</keyword>
<comment type="cofactor">
    <cofactor evidence="1 8">
        <name>heme</name>
        <dbReference type="ChEBI" id="CHEBI:30413"/>
    </cofactor>
</comment>
<feature type="binding site" description="axial binding residue" evidence="8">
    <location>
        <position position="462"/>
    </location>
    <ligand>
        <name>heme</name>
        <dbReference type="ChEBI" id="CHEBI:30413"/>
    </ligand>
    <ligandPart>
        <name>Fe</name>
        <dbReference type="ChEBI" id="CHEBI:18248"/>
    </ligandPart>
</feature>
<keyword evidence="7 9" id="KW-0503">Monooxygenase</keyword>
<dbReference type="CDD" id="cd11064">
    <property type="entry name" value="CYP86A"/>
    <property type="match status" value="1"/>
</dbReference>
<evidence type="ECO:0000256" key="5">
    <source>
        <dbReference type="ARBA" id="ARBA00023002"/>
    </source>
</evidence>
<dbReference type="Gene3D" id="1.10.630.10">
    <property type="entry name" value="Cytochrome P450"/>
    <property type="match status" value="1"/>
</dbReference>
<comment type="similarity">
    <text evidence="2 9">Belongs to the cytochrome P450 family.</text>
</comment>